<evidence type="ECO:0000313" key="1">
    <source>
        <dbReference type="EMBL" id="MEU2271694.1"/>
    </source>
</evidence>
<proteinExistence type="predicted"/>
<dbReference type="InterPro" id="IPR007061">
    <property type="entry name" value="MST-like"/>
</dbReference>
<dbReference type="SUPFAM" id="SSF109854">
    <property type="entry name" value="DinB/YfiT-like putative metalloenzymes"/>
    <property type="match status" value="1"/>
</dbReference>
<evidence type="ECO:0000313" key="2">
    <source>
        <dbReference type="Proteomes" id="UP001550603"/>
    </source>
</evidence>
<dbReference type="EMBL" id="JBEYBN010000080">
    <property type="protein sequence ID" value="MEU2271694.1"/>
    <property type="molecule type" value="Genomic_DNA"/>
</dbReference>
<dbReference type="Proteomes" id="UP001550603">
    <property type="component" value="Unassembled WGS sequence"/>
</dbReference>
<protein>
    <submittedName>
        <fullName evidence="1">DinB family protein</fullName>
    </submittedName>
</protein>
<accession>A0ABV2Y605</accession>
<sequence>MIDDFAKDNLHGRLRRDRKALLWKLDGLSEYDVRRPLTATGTNLLGLVKHVATVEARYFGEVFDRPSPERLPRWQDSDGGDLWATEDETRGQIFGFYRRTWEHSDATINELPLDAPGHVPWWPEPYADTNLFAVMVHVLSESVRHAGHADILREGLDGRTGMRAEHEKQIDEEARAAHRAKIEQAARSAAAIKARSRPVECRVDNADSI</sequence>
<comment type="caution">
    <text evidence="1">The sequence shown here is derived from an EMBL/GenBank/DDBJ whole genome shotgun (WGS) entry which is preliminary data.</text>
</comment>
<reference evidence="1 2" key="1">
    <citation type="submission" date="2024-06" db="EMBL/GenBank/DDBJ databases">
        <title>The Natural Products Discovery Center: Release of the First 8490 Sequenced Strains for Exploring Actinobacteria Biosynthetic Diversity.</title>
        <authorList>
            <person name="Kalkreuter E."/>
            <person name="Kautsar S.A."/>
            <person name="Yang D."/>
            <person name="Bader C.D."/>
            <person name="Teijaro C.N."/>
            <person name="Fluegel L."/>
            <person name="Davis C.M."/>
            <person name="Simpson J.R."/>
            <person name="Lauterbach L."/>
            <person name="Steele A.D."/>
            <person name="Gui C."/>
            <person name="Meng S."/>
            <person name="Li G."/>
            <person name="Viehrig K."/>
            <person name="Ye F."/>
            <person name="Su P."/>
            <person name="Kiefer A.F."/>
            <person name="Nichols A."/>
            <person name="Cepeda A.J."/>
            <person name="Yan W."/>
            <person name="Fan B."/>
            <person name="Jiang Y."/>
            <person name="Adhikari A."/>
            <person name="Zheng C.-J."/>
            <person name="Schuster L."/>
            <person name="Cowan T.M."/>
            <person name="Smanski M.J."/>
            <person name="Chevrette M.G."/>
            <person name="De Carvalho L.P.S."/>
            <person name="Shen B."/>
        </authorList>
    </citation>
    <scope>NUCLEOTIDE SEQUENCE [LARGE SCALE GENOMIC DNA]</scope>
    <source>
        <strain evidence="1 2">NPDC019583</strain>
    </source>
</reference>
<organism evidence="1 2">
    <name type="scientific">Streptomyces olindensis</name>
    <dbReference type="NCBI Taxonomy" id="358823"/>
    <lineage>
        <taxon>Bacteria</taxon>
        <taxon>Bacillati</taxon>
        <taxon>Actinomycetota</taxon>
        <taxon>Actinomycetes</taxon>
        <taxon>Kitasatosporales</taxon>
        <taxon>Streptomycetaceae</taxon>
        <taxon>Streptomyces</taxon>
    </lineage>
</organism>
<gene>
    <name evidence="1" type="ORF">ABZ568_35785</name>
</gene>
<keyword evidence="2" id="KW-1185">Reference proteome</keyword>
<dbReference type="RefSeq" id="WP_359793619.1">
    <property type="nucleotide sequence ID" value="NZ_JBEYBN010000080.1"/>
</dbReference>
<dbReference type="Gene3D" id="1.20.120.450">
    <property type="entry name" value="dinb family like domain"/>
    <property type="match status" value="1"/>
</dbReference>
<dbReference type="InterPro" id="IPR034660">
    <property type="entry name" value="DinB/YfiT-like"/>
</dbReference>
<dbReference type="Pfam" id="PF04978">
    <property type="entry name" value="MST"/>
    <property type="match status" value="1"/>
</dbReference>
<name>A0ABV2Y605_9ACTN</name>